<proteinExistence type="predicted"/>
<organism evidence="3">
    <name type="scientific">Serpula lacrymans var. lacrymans (strain S7.3)</name>
    <name type="common">Dry rot fungus</name>
    <dbReference type="NCBI Taxonomy" id="936435"/>
    <lineage>
        <taxon>Eukaryota</taxon>
        <taxon>Fungi</taxon>
        <taxon>Dikarya</taxon>
        <taxon>Basidiomycota</taxon>
        <taxon>Agaricomycotina</taxon>
        <taxon>Agaricomycetes</taxon>
        <taxon>Agaricomycetidae</taxon>
        <taxon>Boletales</taxon>
        <taxon>Coniophorineae</taxon>
        <taxon>Serpulaceae</taxon>
        <taxon>Serpula</taxon>
    </lineage>
</organism>
<feature type="compositionally biased region" description="Basic and acidic residues" evidence="1">
    <location>
        <begin position="39"/>
        <end position="56"/>
    </location>
</feature>
<gene>
    <name evidence="2" type="ORF">SERLA73DRAFT_150298</name>
</gene>
<evidence type="ECO:0000313" key="2">
    <source>
        <dbReference type="EMBL" id="EGO02622.1"/>
    </source>
</evidence>
<sequence length="181" mass="20500">MNMSMSFLNLCSFDAIDKLYKPIAQTSKLSWRQASPPRYESKSKEKEEMHRRKINEERTKAKEHLKLDIAQIEAEQMATIAITWKLKQLVQKETICENNGGSTQSWSQEPPGLDSNTGPSLSPRPGESIPENNEDEGRFIRMMEAAMCRVFPGLACLAQSAQSLQNLCHQQKQKAAGIQQF</sequence>
<protein>
    <submittedName>
        <fullName evidence="2">Uncharacterized protein</fullName>
    </submittedName>
</protein>
<evidence type="ECO:0000313" key="3">
    <source>
        <dbReference type="Proteomes" id="UP000008063"/>
    </source>
</evidence>
<dbReference type="EMBL" id="GL945476">
    <property type="protein sequence ID" value="EGO02622.1"/>
    <property type="molecule type" value="Genomic_DNA"/>
</dbReference>
<feature type="compositionally biased region" description="Polar residues" evidence="1">
    <location>
        <begin position="99"/>
        <end position="120"/>
    </location>
</feature>
<feature type="region of interest" description="Disordered" evidence="1">
    <location>
        <begin position="99"/>
        <end position="133"/>
    </location>
</feature>
<dbReference type="HOGENOM" id="CLU_1518750_0_0_1"/>
<feature type="region of interest" description="Disordered" evidence="1">
    <location>
        <begin position="30"/>
        <end position="56"/>
    </location>
</feature>
<evidence type="ECO:0000256" key="1">
    <source>
        <dbReference type="SAM" id="MobiDB-lite"/>
    </source>
</evidence>
<accession>F8PLZ0</accession>
<dbReference type="InParanoid" id="F8PLZ0"/>
<keyword evidence="3" id="KW-1185">Reference proteome</keyword>
<dbReference type="Proteomes" id="UP000008063">
    <property type="component" value="Unassembled WGS sequence"/>
</dbReference>
<name>F8PLZ0_SERL3</name>
<reference evidence="3" key="1">
    <citation type="journal article" date="2011" name="Science">
        <title>The plant cell wall-decomposing machinery underlies the functional diversity of forest fungi.</title>
        <authorList>
            <person name="Eastwood D.C."/>
            <person name="Floudas D."/>
            <person name="Binder M."/>
            <person name="Majcherczyk A."/>
            <person name="Schneider P."/>
            <person name="Aerts A."/>
            <person name="Asiegbu F.O."/>
            <person name="Baker S.E."/>
            <person name="Barry K."/>
            <person name="Bendiksby M."/>
            <person name="Blumentritt M."/>
            <person name="Coutinho P.M."/>
            <person name="Cullen D."/>
            <person name="de Vries R.P."/>
            <person name="Gathman A."/>
            <person name="Goodell B."/>
            <person name="Henrissat B."/>
            <person name="Ihrmark K."/>
            <person name="Kauserud H."/>
            <person name="Kohler A."/>
            <person name="LaButti K."/>
            <person name="Lapidus A."/>
            <person name="Lavin J.L."/>
            <person name="Lee Y.-H."/>
            <person name="Lindquist E."/>
            <person name="Lilly W."/>
            <person name="Lucas S."/>
            <person name="Morin E."/>
            <person name="Murat C."/>
            <person name="Oguiza J.A."/>
            <person name="Park J."/>
            <person name="Pisabarro A.G."/>
            <person name="Riley R."/>
            <person name="Rosling A."/>
            <person name="Salamov A."/>
            <person name="Schmidt O."/>
            <person name="Schmutz J."/>
            <person name="Skrede I."/>
            <person name="Stenlid J."/>
            <person name="Wiebenga A."/>
            <person name="Xie X."/>
            <person name="Kuees U."/>
            <person name="Hibbett D.S."/>
            <person name="Hoffmeister D."/>
            <person name="Hoegberg N."/>
            <person name="Martin F."/>
            <person name="Grigoriev I.V."/>
            <person name="Watkinson S.C."/>
        </authorList>
    </citation>
    <scope>NUCLEOTIDE SEQUENCE [LARGE SCALE GENOMIC DNA]</scope>
    <source>
        <strain evidence="3">strain S7.3</strain>
    </source>
</reference>
<dbReference type="AlphaFoldDB" id="F8PLZ0"/>